<dbReference type="CDD" id="cd00267">
    <property type="entry name" value="ABC_ATPase"/>
    <property type="match status" value="1"/>
</dbReference>
<comment type="caution">
    <text evidence="2">The sequence shown here is derived from an EMBL/GenBank/DDBJ whole genome shotgun (WGS) entry which is preliminary data.</text>
</comment>
<evidence type="ECO:0000313" key="2">
    <source>
        <dbReference type="EMBL" id="KHS56148.1"/>
    </source>
</evidence>
<dbReference type="GO" id="GO:0016887">
    <property type="term" value="F:ATP hydrolysis activity"/>
    <property type="evidence" value="ECO:0007669"/>
    <property type="project" value="InterPro"/>
</dbReference>
<proteinExistence type="predicted"/>
<dbReference type="RefSeq" id="WP_039680777.1">
    <property type="nucleotide sequence ID" value="NZ_JWHR01000121.1"/>
</dbReference>
<dbReference type="InterPro" id="IPR027417">
    <property type="entry name" value="P-loop_NTPase"/>
</dbReference>
<dbReference type="AlphaFoldDB" id="A0A0B3VTL4"/>
<dbReference type="Pfam" id="PF13175">
    <property type="entry name" value="AAA_15"/>
    <property type="match status" value="1"/>
</dbReference>
<feature type="domain" description="Endonuclease GajA/Old nuclease/RecF-like AAA" evidence="1">
    <location>
        <begin position="3"/>
        <end position="358"/>
    </location>
</feature>
<reference evidence="2 3" key="1">
    <citation type="submission" date="2014-12" db="EMBL/GenBank/DDBJ databases">
        <title>Draft genome sequence of Terrisporobacter sp. 08-306576, isolated from the blood culture of a bacteremia patient.</title>
        <authorList>
            <person name="Lund L.C."/>
            <person name="Sydenham T.V."/>
            <person name="Hogh S.V."/>
            <person name="Skov M.N."/>
            <person name="Kemp M."/>
            <person name="Justesen U.S."/>
        </authorList>
    </citation>
    <scope>NUCLEOTIDE SEQUENCE [LARGE SCALE GENOMIC DNA]</scope>
    <source>
        <strain evidence="2 3">08-306576</strain>
    </source>
</reference>
<protein>
    <recommendedName>
        <fullName evidence="1">Endonuclease GajA/Old nuclease/RecF-like AAA domain-containing protein</fullName>
    </recommendedName>
</protein>
<name>A0A0B3VTL4_9FIRM</name>
<dbReference type="PANTHER" id="PTHR43581:SF2">
    <property type="entry name" value="EXCINUCLEASE ATPASE SUBUNIT"/>
    <property type="match status" value="1"/>
</dbReference>
<evidence type="ECO:0000259" key="1">
    <source>
        <dbReference type="Pfam" id="PF13175"/>
    </source>
</evidence>
<dbReference type="InterPro" id="IPR051396">
    <property type="entry name" value="Bact_Antivir_Def_Nuclease"/>
</dbReference>
<accession>A0A0B3VTL4</accession>
<dbReference type="SUPFAM" id="SSF52540">
    <property type="entry name" value="P-loop containing nucleoside triphosphate hydrolases"/>
    <property type="match status" value="1"/>
</dbReference>
<dbReference type="EMBL" id="JWHR01000121">
    <property type="protein sequence ID" value="KHS56148.1"/>
    <property type="molecule type" value="Genomic_DNA"/>
</dbReference>
<sequence>MLLKIKNFAKIQNAEVKIDGITVIAGENNTGKSTIGKILYSMYASYYNIEEKIYSEKKDLIISKLFKYVVNLDEDLNSLNNNITLCRSIAEKIINNYENISNINKFVSDLMSKDFKINLDDSDFDKIILDIQEVLDIKNDIVEFTIVEDIFNSEFNSQINHTNFKDKKATVELNIKDKSLYFVFKNNEIENIKRTINLFVNPIYIDNPFMLDELSNKKINPFKAVHHKEDFSNKLENRNSNNNLINQTLTKSRLSKIISKLNSVTNGSFSDIDGELKFNITGLNEPLSLTNLSNGLKTFVIIKRLLENGYLEENGLLILDEPEIHLHPDWQLILAEIIVLLNEEFSINIIVNTHSPYFLNAIEVFSTKYKVSNKCNYYLAELDKDDNTVSHIADVTNETSYIYDKLASPLQKLEKLFYEIGENNEF</sequence>
<evidence type="ECO:0000313" key="3">
    <source>
        <dbReference type="Proteomes" id="UP000031189"/>
    </source>
</evidence>
<dbReference type="GO" id="GO:0005524">
    <property type="term" value="F:ATP binding"/>
    <property type="evidence" value="ECO:0007669"/>
    <property type="project" value="InterPro"/>
</dbReference>
<dbReference type="OrthoDB" id="1093370at2"/>
<organism evidence="2 3">
    <name type="scientific">Terrisporobacter othiniensis</name>
    <dbReference type="NCBI Taxonomy" id="1577792"/>
    <lineage>
        <taxon>Bacteria</taxon>
        <taxon>Bacillati</taxon>
        <taxon>Bacillota</taxon>
        <taxon>Clostridia</taxon>
        <taxon>Peptostreptococcales</taxon>
        <taxon>Peptostreptococcaceae</taxon>
        <taxon>Terrisporobacter</taxon>
    </lineage>
</organism>
<dbReference type="Proteomes" id="UP000031189">
    <property type="component" value="Unassembled WGS sequence"/>
</dbReference>
<gene>
    <name evidence="2" type="ORF">QX51_15390</name>
</gene>
<dbReference type="PANTHER" id="PTHR43581">
    <property type="entry name" value="ATP/GTP PHOSPHATASE"/>
    <property type="match status" value="1"/>
</dbReference>
<dbReference type="InterPro" id="IPR041685">
    <property type="entry name" value="AAA_GajA/Old/RecF-like"/>
</dbReference>
<dbReference type="Gene3D" id="3.40.50.300">
    <property type="entry name" value="P-loop containing nucleotide triphosphate hydrolases"/>
    <property type="match status" value="2"/>
</dbReference>
<keyword evidence="3" id="KW-1185">Reference proteome</keyword>